<protein>
    <submittedName>
        <fullName evidence="1">Uncharacterized protein</fullName>
    </submittedName>
</protein>
<evidence type="ECO:0000313" key="2">
    <source>
        <dbReference type="Proteomes" id="UP000239001"/>
    </source>
</evidence>
<name>A0A2T1LWZ2_9CHRO</name>
<organism evidence="1 2">
    <name type="scientific">Aphanothece hegewaldii CCALA 016</name>
    <dbReference type="NCBI Taxonomy" id="2107694"/>
    <lineage>
        <taxon>Bacteria</taxon>
        <taxon>Bacillati</taxon>
        <taxon>Cyanobacteriota</taxon>
        <taxon>Cyanophyceae</taxon>
        <taxon>Oscillatoriophycideae</taxon>
        <taxon>Chroococcales</taxon>
        <taxon>Aphanothecaceae</taxon>
        <taxon>Aphanothece</taxon>
    </lineage>
</organism>
<dbReference type="Proteomes" id="UP000239001">
    <property type="component" value="Unassembled WGS sequence"/>
</dbReference>
<accession>A0A2T1LWZ2</accession>
<proteinExistence type="predicted"/>
<reference evidence="1 2" key="1">
    <citation type="submission" date="2018-03" db="EMBL/GenBank/DDBJ databases">
        <title>The ancient ancestry and fast evolution of plastids.</title>
        <authorList>
            <person name="Moore K.R."/>
            <person name="Magnabosco C."/>
            <person name="Momper L."/>
            <person name="Gold D.A."/>
            <person name="Bosak T."/>
            <person name="Fournier G.P."/>
        </authorList>
    </citation>
    <scope>NUCLEOTIDE SEQUENCE [LARGE SCALE GENOMIC DNA]</scope>
    <source>
        <strain evidence="1 2">CCALA 016</strain>
    </source>
</reference>
<evidence type="ECO:0000313" key="1">
    <source>
        <dbReference type="EMBL" id="PSF36667.1"/>
    </source>
</evidence>
<gene>
    <name evidence="1" type="ORF">C7H19_13405</name>
</gene>
<dbReference type="AlphaFoldDB" id="A0A2T1LWZ2"/>
<sequence>MTSTTQELLKFFEQLPELEQQEVVVEILRRTLNKDLPILTDEELVLNAEELFLSLEQSESENN</sequence>
<dbReference type="EMBL" id="PXOH01000013">
    <property type="protein sequence ID" value="PSF36667.1"/>
    <property type="molecule type" value="Genomic_DNA"/>
</dbReference>
<keyword evidence="2" id="KW-1185">Reference proteome</keyword>
<dbReference type="RefSeq" id="WP_106457384.1">
    <property type="nucleotide sequence ID" value="NZ_PXOH01000013.1"/>
</dbReference>
<comment type="caution">
    <text evidence="1">The sequence shown here is derived from an EMBL/GenBank/DDBJ whole genome shotgun (WGS) entry which is preliminary data.</text>
</comment>
<reference evidence="1 2" key="2">
    <citation type="submission" date="2018-03" db="EMBL/GenBank/DDBJ databases">
        <authorList>
            <person name="Keele B.F."/>
        </authorList>
    </citation>
    <scope>NUCLEOTIDE SEQUENCE [LARGE SCALE GENOMIC DNA]</scope>
    <source>
        <strain evidence="1 2">CCALA 016</strain>
    </source>
</reference>